<proteinExistence type="predicted"/>
<dbReference type="RefSeq" id="WP_196206748.1">
    <property type="nucleotide sequence ID" value="NZ_JADPUN010000422.1"/>
</dbReference>
<evidence type="ECO:0000313" key="2">
    <source>
        <dbReference type="Proteomes" id="UP000638560"/>
    </source>
</evidence>
<accession>A0ABS0H9Y0</accession>
<name>A0ABS0H9Y0_9ACTN</name>
<comment type="caution">
    <text evidence="1">The sequence shown here is derived from an EMBL/GenBank/DDBJ whole genome shotgun (WGS) entry which is preliminary data.</text>
</comment>
<sequence length="99" mass="11078">MAVRQSPDWVILGVPTPDGQVVICASKDLNHAELAAELDEYDWGGFLGRRTPTRRYELTVEMRSYVLVLADTYQEALRKLFGVWSPDIDDRALGAAPRG</sequence>
<organism evidence="1 2">
    <name type="scientific">Plantactinospora alkalitolerans</name>
    <dbReference type="NCBI Taxonomy" id="2789879"/>
    <lineage>
        <taxon>Bacteria</taxon>
        <taxon>Bacillati</taxon>
        <taxon>Actinomycetota</taxon>
        <taxon>Actinomycetes</taxon>
        <taxon>Micromonosporales</taxon>
        <taxon>Micromonosporaceae</taxon>
        <taxon>Plantactinospora</taxon>
    </lineage>
</organism>
<protein>
    <submittedName>
        <fullName evidence="1">Uncharacterized protein</fullName>
    </submittedName>
</protein>
<dbReference type="Proteomes" id="UP000638560">
    <property type="component" value="Unassembled WGS sequence"/>
</dbReference>
<evidence type="ECO:0000313" key="1">
    <source>
        <dbReference type="EMBL" id="MBF9135292.1"/>
    </source>
</evidence>
<gene>
    <name evidence="1" type="ORF">I0C86_41310</name>
</gene>
<reference evidence="1 2" key="1">
    <citation type="submission" date="2020-11" db="EMBL/GenBank/DDBJ databases">
        <title>A novel isolate from a Black sea contaminated sediment with potential to produce alkanes: Plantactinospora alkalitolerans sp. nov.</title>
        <authorList>
            <person name="Carro L."/>
            <person name="Veyisoglu A."/>
            <person name="Guven K."/>
            <person name="Schumann P."/>
            <person name="Klenk H.-P."/>
            <person name="Sahin N."/>
        </authorList>
    </citation>
    <scope>NUCLEOTIDE SEQUENCE [LARGE SCALE GENOMIC DNA]</scope>
    <source>
        <strain evidence="1 2">S1510</strain>
    </source>
</reference>
<keyword evidence="2" id="KW-1185">Reference proteome</keyword>
<dbReference type="EMBL" id="JADPUN010000422">
    <property type="protein sequence ID" value="MBF9135292.1"/>
    <property type="molecule type" value="Genomic_DNA"/>
</dbReference>